<evidence type="ECO:0000256" key="1">
    <source>
        <dbReference type="SAM" id="MobiDB-lite"/>
    </source>
</evidence>
<accession>A0ABY8X0H8</accession>
<dbReference type="Proteomes" id="UP001236415">
    <property type="component" value="Chromosome"/>
</dbReference>
<gene>
    <name evidence="3" type="ORF">QPK24_22110</name>
</gene>
<evidence type="ECO:0000313" key="4">
    <source>
        <dbReference type="Proteomes" id="UP001236415"/>
    </source>
</evidence>
<feature type="chain" id="PRO_5046408855" evidence="2">
    <location>
        <begin position="31"/>
        <end position="78"/>
    </location>
</feature>
<feature type="region of interest" description="Disordered" evidence="1">
    <location>
        <begin position="26"/>
        <end position="78"/>
    </location>
</feature>
<name>A0ABY8X0H8_9BACL</name>
<sequence>MNDKVSNWVMSSSFAMMLTIGMAVSTSPYASSGQPASNTEKSQHSIIDNRSTANRQQNIAVTRQETDRSDHSNKQNNK</sequence>
<feature type="compositionally biased region" description="Polar residues" evidence="1">
    <location>
        <begin position="26"/>
        <end position="63"/>
    </location>
</feature>
<feature type="compositionally biased region" description="Basic and acidic residues" evidence="1">
    <location>
        <begin position="64"/>
        <end position="78"/>
    </location>
</feature>
<protein>
    <submittedName>
        <fullName evidence="3">Uncharacterized protein</fullName>
    </submittedName>
</protein>
<proteinExistence type="predicted"/>
<reference evidence="3 4" key="1">
    <citation type="submission" date="2023-06" db="EMBL/GenBank/DDBJ databases">
        <title>Paenibacillus polygonum sp. nov., an endophytic bacterium, isolated from Polygonum lapathifolium L. in Nanji Wetland National Nature Reserve, South of Poyang Lake, Jiangxi Province, China.</title>
        <authorList>
            <person name="Yu Z."/>
        </authorList>
    </citation>
    <scope>NUCLEOTIDE SEQUENCE [LARGE SCALE GENOMIC DNA]</scope>
    <source>
        <strain evidence="3 4">C31</strain>
    </source>
</reference>
<dbReference type="RefSeq" id="WP_285744753.1">
    <property type="nucleotide sequence ID" value="NZ_CP127162.1"/>
</dbReference>
<organism evidence="3 4">
    <name type="scientific">Paenibacillus polygoni</name>
    <dbReference type="NCBI Taxonomy" id="3050112"/>
    <lineage>
        <taxon>Bacteria</taxon>
        <taxon>Bacillati</taxon>
        <taxon>Bacillota</taxon>
        <taxon>Bacilli</taxon>
        <taxon>Bacillales</taxon>
        <taxon>Paenibacillaceae</taxon>
        <taxon>Paenibacillus</taxon>
    </lineage>
</organism>
<evidence type="ECO:0000256" key="2">
    <source>
        <dbReference type="SAM" id="SignalP"/>
    </source>
</evidence>
<keyword evidence="2" id="KW-0732">Signal</keyword>
<dbReference type="EMBL" id="CP127162">
    <property type="protein sequence ID" value="WIV18981.1"/>
    <property type="molecule type" value="Genomic_DNA"/>
</dbReference>
<feature type="signal peptide" evidence="2">
    <location>
        <begin position="1"/>
        <end position="30"/>
    </location>
</feature>
<keyword evidence="4" id="KW-1185">Reference proteome</keyword>
<evidence type="ECO:0000313" key="3">
    <source>
        <dbReference type="EMBL" id="WIV18981.1"/>
    </source>
</evidence>